<dbReference type="EMBL" id="GL877426">
    <property type="protein sequence ID" value="ELA47022.2"/>
    <property type="molecule type" value="Genomic_DNA"/>
</dbReference>
<keyword evidence="15" id="KW-1185">Reference proteome</keyword>
<feature type="binding site" evidence="11">
    <location>
        <position position="431"/>
    </location>
    <ligand>
        <name>Mn(2+)</name>
        <dbReference type="ChEBI" id="CHEBI:29035"/>
        <label>2</label>
    </ligand>
</feature>
<dbReference type="STRING" id="948595.L2GUJ1"/>
<dbReference type="PANTHER" id="PTHR31637:SF0">
    <property type="entry name" value="2,3-BISPHOSPHOGLYCERATE-INDEPENDENT PHOSPHOGLYCERATE MUTASE"/>
    <property type="match status" value="1"/>
</dbReference>
<feature type="binding site" evidence="10">
    <location>
        <position position="197"/>
    </location>
    <ligand>
        <name>substrate</name>
    </ligand>
</feature>
<comment type="pathway">
    <text evidence="2">Carbohydrate degradation; glycolysis; pyruvate from D-glyceraldehyde 3-phosphate: step 3/5.</text>
</comment>
<reference evidence="15" key="1">
    <citation type="submission" date="2011-03" db="EMBL/GenBank/DDBJ databases">
        <title>The genome sequence of Vavraia culicis strain floridensis.</title>
        <authorList>
            <consortium name="The Broad Institute Genome Sequencing Platform"/>
            <person name="Cuomo C."/>
            <person name="Becnel J."/>
            <person name="Sanscrainte N."/>
            <person name="Young S.K."/>
            <person name="Zeng Q."/>
            <person name="Gargeya S."/>
            <person name="Fitzgerald M."/>
            <person name="Haas B."/>
            <person name="Abouelleil A."/>
            <person name="Alvarado L."/>
            <person name="Arachchi H.M."/>
            <person name="Berlin A."/>
            <person name="Chapman S.B."/>
            <person name="Gearin G."/>
            <person name="Goldberg J."/>
            <person name="Griggs A."/>
            <person name="Gujja S."/>
            <person name="Hansen M."/>
            <person name="Heiman D."/>
            <person name="Howarth C."/>
            <person name="Larimer J."/>
            <person name="Lui A."/>
            <person name="MacDonald P.J.P."/>
            <person name="McCowen C."/>
            <person name="Montmayeur A."/>
            <person name="Murphy C."/>
            <person name="Neiman D."/>
            <person name="Pearson M."/>
            <person name="Priest M."/>
            <person name="Roberts A."/>
            <person name="Saif S."/>
            <person name="Shea T."/>
            <person name="Sisk P."/>
            <person name="Stolte C."/>
            <person name="Sykes S."/>
            <person name="Wortman J."/>
            <person name="Nusbaum C."/>
            <person name="Birren B."/>
        </authorList>
    </citation>
    <scope>NUCLEOTIDE SEQUENCE [LARGE SCALE GENOMIC DNA]</scope>
    <source>
        <strain evidence="15">floridensis</strain>
    </source>
</reference>
<dbReference type="GO" id="GO:0004619">
    <property type="term" value="F:phosphoglycerate mutase activity"/>
    <property type="evidence" value="ECO:0007669"/>
    <property type="project" value="UniProtKB-EC"/>
</dbReference>
<sequence length="510" mass="56687">MRAPCSEPMQIPVKSKVCLVIIDGWGHRTEKKGNAIEAADCKWMKLLSNKYCSFLLSASGIDVGLPADQMGNSMVGHLTIGAGRVVPQPQKQIDELIATNKLGECLEKTGIYKESGRLHLIGLVSDGGIHSHIAHLFALVHLLKDTFAQIFVHFIADGRDTAPQSAIQYVHSLQREITGLNNVKIASLAGRWYTMDRDKNHERIEEAYLNMTSGKAIKESIDSYLNKQYDKHIYDENIPPVLLNQNGTISRGDVLLFFNYRADRMKQIVERCARNNSRLYTMTQYDENFGHTFIVRRESVSNTLAEVISKSGVEQSHIAETEKYAHVTYFLNGGRERPFTNEKRFLVNSPKVPSYHLKPEMSIYQVVEQCFKEMTASTPFIVLNFANPDMVGHTGNFQATCEAVLCTDECVGLVYEGCLENGYILVVTADHGNAEIMVDESGNVVTKHTSSKVPLIVCTEVVGPAKTEWGFAGTGTLSDVAPTVLHLLGLEVPKEMTGKNLCVKSNKNKN</sequence>
<gene>
    <name evidence="14" type="ORF">VCUG_01467</name>
</gene>
<evidence type="ECO:0000256" key="2">
    <source>
        <dbReference type="ARBA" id="ARBA00004798"/>
    </source>
</evidence>
<feature type="active site" description="Phosphoserine intermediate" evidence="9">
    <location>
        <position position="73"/>
    </location>
</feature>
<dbReference type="PANTHER" id="PTHR31637">
    <property type="entry name" value="2,3-BISPHOSPHOGLYCERATE-INDEPENDENT PHOSPHOGLYCERATE MUTASE"/>
    <property type="match status" value="1"/>
</dbReference>
<evidence type="ECO:0000256" key="7">
    <source>
        <dbReference type="ARBA" id="ARBA00023211"/>
    </source>
</evidence>
<dbReference type="CDD" id="cd16010">
    <property type="entry name" value="iPGM"/>
    <property type="match status" value="1"/>
</dbReference>
<dbReference type="GeneID" id="19879345"/>
<dbReference type="Pfam" id="PF06415">
    <property type="entry name" value="iPGM_N"/>
    <property type="match status" value="1"/>
</dbReference>
<dbReference type="PIRSF" id="PIRSF001492">
    <property type="entry name" value="IPGAM"/>
    <property type="match status" value="1"/>
</dbReference>
<evidence type="ECO:0000313" key="14">
    <source>
        <dbReference type="EMBL" id="ELA47022.2"/>
    </source>
</evidence>
<keyword evidence="7 11" id="KW-0464">Manganese</keyword>
<protein>
    <recommendedName>
        <fullName evidence="4">phosphoglycerate mutase (2,3-diphosphoglycerate-independent)</fullName>
        <ecNumber evidence="4">5.4.2.12</ecNumber>
    </recommendedName>
</protein>
<dbReference type="InterPro" id="IPR011258">
    <property type="entry name" value="BPG-indep_PGM_N"/>
</dbReference>
<dbReference type="HAMAP" id="MF_01038">
    <property type="entry name" value="GpmI"/>
    <property type="match status" value="1"/>
</dbReference>
<dbReference type="SUPFAM" id="SSF64158">
    <property type="entry name" value="2,3-Bisphosphoglycerate-independent phosphoglycerate mutase, substrate-binding domain"/>
    <property type="match status" value="1"/>
</dbReference>
<dbReference type="OrthoDB" id="1886626at2759"/>
<feature type="binding site" evidence="11">
    <location>
        <position position="73"/>
    </location>
    <ligand>
        <name>Mn(2+)</name>
        <dbReference type="ChEBI" id="CHEBI:29035"/>
        <label>2</label>
    </ligand>
</feature>
<dbReference type="HOGENOM" id="CLU_026099_2_0_1"/>
<dbReference type="AlphaFoldDB" id="L2GUJ1"/>
<dbReference type="RefSeq" id="XP_008074478.1">
    <property type="nucleotide sequence ID" value="XM_008076287.1"/>
</dbReference>
<feature type="domain" description="Metalloenzyme" evidence="12">
    <location>
        <begin position="16"/>
        <end position="491"/>
    </location>
</feature>
<dbReference type="NCBIfam" id="TIGR01307">
    <property type="entry name" value="pgm_bpd_ind"/>
    <property type="match status" value="1"/>
</dbReference>
<evidence type="ECO:0000259" key="13">
    <source>
        <dbReference type="Pfam" id="PF06415"/>
    </source>
</evidence>
<evidence type="ECO:0000259" key="12">
    <source>
        <dbReference type="Pfam" id="PF01676"/>
    </source>
</evidence>
<dbReference type="Pfam" id="PF01676">
    <property type="entry name" value="Metalloenzyme"/>
    <property type="match status" value="1"/>
</dbReference>
<evidence type="ECO:0000256" key="11">
    <source>
        <dbReference type="PIRSR" id="PIRSR001492-3"/>
    </source>
</evidence>
<feature type="binding site" evidence="10">
    <location>
        <position position="130"/>
    </location>
    <ligand>
        <name>substrate</name>
    </ligand>
</feature>
<feature type="binding site" evidence="11">
    <location>
        <position position="393"/>
    </location>
    <ligand>
        <name>Mn(2+)</name>
        <dbReference type="ChEBI" id="CHEBI:29035"/>
        <label>1</label>
    </ligand>
</feature>
<dbReference type="Gene3D" id="3.40.720.10">
    <property type="entry name" value="Alkaline Phosphatase, subunit A"/>
    <property type="match status" value="1"/>
</dbReference>
<feature type="domain" description="BPG-independent PGAM N-terminal" evidence="13">
    <location>
        <begin position="111"/>
        <end position="286"/>
    </location>
</feature>
<dbReference type="OMA" id="FMDGRDT"/>
<evidence type="ECO:0000256" key="9">
    <source>
        <dbReference type="PIRSR" id="PIRSR001492-1"/>
    </source>
</evidence>
<evidence type="ECO:0000256" key="6">
    <source>
        <dbReference type="ARBA" id="ARBA00023152"/>
    </source>
</evidence>
<dbReference type="GO" id="GO:0030145">
    <property type="term" value="F:manganese ion binding"/>
    <property type="evidence" value="ECO:0007669"/>
    <property type="project" value="InterPro"/>
</dbReference>
<dbReference type="UniPathway" id="UPA00109">
    <property type="reaction ID" value="UER00186"/>
</dbReference>
<keyword evidence="6" id="KW-0324">Glycolysis</keyword>
<dbReference type="GO" id="GO:0006007">
    <property type="term" value="P:glucose catabolic process"/>
    <property type="evidence" value="ECO:0007669"/>
    <property type="project" value="InterPro"/>
</dbReference>
<comment type="cofactor">
    <cofactor evidence="1">
        <name>Mn(2+)</name>
        <dbReference type="ChEBI" id="CHEBI:29035"/>
    </cofactor>
</comment>
<dbReference type="InterPro" id="IPR036646">
    <property type="entry name" value="PGAM_B_sf"/>
</dbReference>
<feature type="binding site" evidence="11">
    <location>
        <position position="23"/>
    </location>
    <ligand>
        <name>Mn(2+)</name>
        <dbReference type="ChEBI" id="CHEBI:29035"/>
        <label>2</label>
    </ligand>
</feature>
<feature type="binding site" evidence="10">
    <location>
        <begin position="159"/>
        <end position="160"/>
    </location>
    <ligand>
        <name>substrate</name>
    </ligand>
</feature>
<name>L2GUJ1_VAVCU</name>
<evidence type="ECO:0000256" key="3">
    <source>
        <dbReference type="ARBA" id="ARBA00008819"/>
    </source>
</evidence>
<dbReference type="SUPFAM" id="SSF53649">
    <property type="entry name" value="Alkaline phosphatase-like"/>
    <property type="match status" value="1"/>
</dbReference>
<dbReference type="GO" id="GO:0006096">
    <property type="term" value="P:glycolytic process"/>
    <property type="evidence" value="ECO:0007669"/>
    <property type="project" value="UniProtKB-UniPathway"/>
</dbReference>
<dbReference type="Gene3D" id="3.40.1450.10">
    <property type="entry name" value="BPG-independent phosphoglycerate mutase, domain B"/>
    <property type="match status" value="1"/>
</dbReference>
<comment type="similarity">
    <text evidence="3">Belongs to the BPG-independent phosphoglycerate mutase family.</text>
</comment>
<organism evidence="14 15">
    <name type="scientific">Vavraia culicis (isolate floridensis)</name>
    <name type="common">Microsporidian parasite</name>
    <dbReference type="NCBI Taxonomy" id="948595"/>
    <lineage>
        <taxon>Eukaryota</taxon>
        <taxon>Fungi</taxon>
        <taxon>Fungi incertae sedis</taxon>
        <taxon>Microsporidia</taxon>
        <taxon>Pleistophoridae</taxon>
        <taxon>Vavraia</taxon>
    </lineage>
</organism>
<evidence type="ECO:0000256" key="1">
    <source>
        <dbReference type="ARBA" id="ARBA00001936"/>
    </source>
</evidence>
<feature type="binding site" evidence="11">
    <location>
        <position position="389"/>
    </location>
    <ligand>
        <name>Mn(2+)</name>
        <dbReference type="ChEBI" id="CHEBI:29035"/>
        <label>1</label>
    </ligand>
</feature>
<dbReference type="GO" id="GO:0005737">
    <property type="term" value="C:cytoplasm"/>
    <property type="evidence" value="ECO:0007669"/>
    <property type="project" value="InterPro"/>
</dbReference>
<keyword evidence="5 11" id="KW-0479">Metal-binding</keyword>
<evidence type="ECO:0000256" key="8">
    <source>
        <dbReference type="ARBA" id="ARBA00023235"/>
    </source>
</evidence>
<dbReference type="VEuPathDB" id="MicrosporidiaDB:VCUG_01467"/>
<evidence type="ECO:0000256" key="5">
    <source>
        <dbReference type="ARBA" id="ARBA00022723"/>
    </source>
</evidence>
<evidence type="ECO:0000256" key="4">
    <source>
        <dbReference type="ARBA" id="ARBA00012026"/>
    </source>
</evidence>
<keyword evidence="8" id="KW-0413">Isomerase</keyword>
<feature type="binding site" evidence="10">
    <location>
        <position position="323"/>
    </location>
    <ligand>
        <name>substrate</name>
    </ligand>
</feature>
<evidence type="ECO:0000313" key="15">
    <source>
        <dbReference type="Proteomes" id="UP000011081"/>
    </source>
</evidence>
<feature type="binding site" evidence="10">
    <location>
        <begin position="261"/>
        <end position="264"/>
    </location>
    <ligand>
        <name>substrate</name>
    </ligand>
</feature>
<proteinExistence type="inferred from homology"/>
<feature type="binding site" evidence="11">
    <location>
        <position position="430"/>
    </location>
    <ligand>
        <name>Mn(2+)</name>
        <dbReference type="ChEBI" id="CHEBI:29035"/>
        <label>2</label>
    </ligand>
</feature>
<feature type="binding site" evidence="10">
    <location>
        <position position="191"/>
    </location>
    <ligand>
        <name>substrate</name>
    </ligand>
</feature>
<evidence type="ECO:0000256" key="10">
    <source>
        <dbReference type="PIRSR" id="PIRSR001492-2"/>
    </source>
</evidence>
<feature type="binding site" evidence="11">
    <location>
        <position position="448"/>
    </location>
    <ligand>
        <name>Mn(2+)</name>
        <dbReference type="ChEBI" id="CHEBI:29035"/>
        <label>1</label>
    </ligand>
</feature>
<dbReference type="InParanoid" id="L2GUJ1"/>
<dbReference type="Proteomes" id="UP000011081">
    <property type="component" value="Unassembled WGS sequence"/>
</dbReference>
<dbReference type="EC" id="5.4.2.12" evidence="4"/>
<dbReference type="InterPro" id="IPR017850">
    <property type="entry name" value="Alkaline_phosphatase_core_sf"/>
</dbReference>
<dbReference type="InterPro" id="IPR006124">
    <property type="entry name" value="Metalloenzyme"/>
</dbReference>
<accession>L2GUJ1</accession>
<dbReference type="InterPro" id="IPR005995">
    <property type="entry name" value="Pgm_bpd_ind"/>
</dbReference>